<sequence>MSKKRLGFARVEFIACKPEIDKLLAAGYTIIGAHEVLREKGKITMGYGRFTQLLRKGVKRSFPTPQKEKARDMESQPAQTKGSSIPTEERVLGVVEANSFKKKNSDEELI</sequence>
<accession>A0A1N6FFI8</accession>
<dbReference type="STRING" id="1121457.SAMN02745161_1288"/>
<dbReference type="Pfam" id="PF17273">
    <property type="entry name" value="DUF5338"/>
    <property type="match status" value="1"/>
</dbReference>
<evidence type="ECO:0000256" key="1">
    <source>
        <dbReference type="SAM" id="MobiDB-lite"/>
    </source>
</evidence>
<organism evidence="2 3">
    <name type="scientific">Halodesulfovibrio marinisediminis DSM 17456</name>
    <dbReference type="NCBI Taxonomy" id="1121457"/>
    <lineage>
        <taxon>Bacteria</taxon>
        <taxon>Pseudomonadati</taxon>
        <taxon>Thermodesulfobacteriota</taxon>
        <taxon>Desulfovibrionia</taxon>
        <taxon>Desulfovibrionales</taxon>
        <taxon>Desulfovibrionaceae</taxon>
        <taxon>Halodesulfovibrio</taxon>
    </lineage>
</organism>
<dbReference type="RefSeq" id="WP_074216116.1">
    <property type="nucleotide sequence ID" value="NZ_FSRG01000004.1"/>
</dbReference>
<dbReference type="OrthoDB" id="5458332at2"/>
<gene>
    <name evidence="2" type="ORF">SAMN02745161_1288</name>
</gene>
<dbReference type="Proteomes" id="UP000184694">
    <property type="component" value="Unassembled WGS sequence"/>
</dbReference>
<evidence type="ECO:0000313" key="3">
    <source>
        <dbReference type="Proteomes" id="UP000184694"/>
    </source>
</evidence>
<proteinExistence type="predicted"/>
<reference evidence="3" key="1">
    <citation type="submission" date="2016-11" db="EMBL/GenBank/DDBJ databases">
        <authorList>
            <person name="Varghese N."/>
            <person name="Submissions S."/>
        </authorList>
    </citation>
    <scope>NUCLEOTIDE SEQUENCE [LARGE SCALE GENOMIC DNA]</scope>
    <source>
        <strain evidence="3">DSM 17456</strain>
    </source>
</reference>
<protein>
    <recommendedName>
        <fullName evidence="4">TraK protein</fullName>
    </recommendedName>
</protein>
<dbReference type="EMBL" id="FSRG01000004">
    <property type="protein sequence ID" value="SIN94058.1"/>
    <property type="molecule type" value="Genomic_DNA"/>
</dbReference>
<dbReference type="InterPro" id="IPR035225">
    <property type="entry name" value="DUF5338"/>
</dbReference>
<feature type="compositionally biased region" description="Polar residues" evidence="1">
    <location>
        <begin position="76"/>
        <end position="86"/>
    </location>
</feature>
<dbReference type="AlphaFoldDB" id="A0A1N6FFI8"/>
<feature type="region of interest" description="Disordered" evidence="1">
    <location>
        <begin position="58"/>
        <end position="88"/>
    </location>
</feature>
<name>A0A1N6FFI8_9BACT</name>
<keyword evidence="3" id="KW-1185">Reference proteome</keyword>
<evidence type="ECO:0008006" key="4">
    <source>
        <dbReference type="Google" id="ProtNLM"/>
    </source>
</evidence>
<evidence type="ECO:0000313" key="2">
    <source>
        <dbReference type="EMBL" id="SIN94058.1"/>
    </source>
</evidence>